<dbReference type="WBParaSite" id="PTRK_0000116100.1">
    <property type="protein sequence ID" value="PTRK_0000116100.1"/>
    <property type="gene ID" value="PTRK_0000116100"/>
</dbReference>
<evidence type="ECO:0000256" key="2">
    <source>
        <dbReference type="SAM" id="MobiDB-lite"/>
    </source>
</evidence>
<dbReference type="PROSITE" id="PS50157">
    <property type="entry name" value="ZINC_FINGER_C2H2_2"/>
    <property type="match status" value="1"/>
</dbReference>
<keyword evidence="4" id="KW-1185">Reference proteome</keyword>
<evidence type="ECO:0000259" key="3">
    <source>
        <dbReference type="PROSITE" id="PS50157"/>
    </source>
</evidence>
<keyword evidence="1" id="KW-0862">Zinc</keyword>
<feature type="compositionally biased region" description="Low complexity" evidence="2">
    <location>
        <begin position="408"/>
        <end position="425"/>
    </location>
</feature>
<feature type="region of interest" description="Disordered" evidence="2">
    <location>
        <begin position="367"/>
        <end position="436"/>
    </location>
</feature>
<evidence type="ECO:0000313" key="4">
    <source>
        <dbReference type="Proteomes" id="UP000038045"/>
    </source>
</evidence>
<evidence type="ECO:0000256" key="1">
    <source>
        <dbReference type="PROSITE-ProRule" id="PRU00042"/>
    </source>
</evidence>
<name>A0A0N4Z2R7_PARTI</name>
<organism evidence="4 5">
    <name type="scientific">Parastrongyloides trichosuri</name>
    <name type="common">Possum-specific nematode worm</name>
    <dbReference type="NCBI Taxonomy" id="131310"/>
    <lineage>
        <taxon>Eukaryota</taxon>
        <taxon>Metazoa</taxon>
        <taxon>Ecdysozoa</taxon>
        <taxon>Nematoda</taxon>
        <taxon>Chromadorea</taxon>
        <taxon>Rhabditida</taxon>
        <taxon>Tylenchina</taxon>
        <taxon>Panagrolaimomorpha</taxon>
        <taxon>Strongyloidoidea</taxon>
        <taxon>Strongyloididae</taxon>
        <taxon>Parastrongyloides</taxon>
    </lineage>
</organism>
<accession>A0A0N4Z2R7</accession>
<dbReference type="Proteomes" id="UP000038045">
    <property type="component" value="Unplaced"/>
</dbReference>
<dbReference type="AlphaFoldDB" id="A0A0N4Z2R7"/>
<protein>
    <submittedName>
        <fullName evidence="5">C2H2-type domain-containing protein</fullName>
    </submittedName>
</protein>
<keyword evidence="1" id="KW-0863">Zinc-finger</keyword>
<feature type="compositionally biased region" description="Low complexity" evidence="2">
    <location>
        <begin position="319"/>
        <end position="331"/>
    </location>
</feature>
<dbReference type="PROSITE" id="PS00028">
    <property type="entry name" value="ZINC_FINGER_C2H2_1"/>
    <property type="match status" value="1"/>
</dbReference>
<keyword evidence="1" id="KW-0479">Metal-binding</keyword>
<feature type="compositionally biased region" description="Polar residues" evidence="2">
    <location>
        <begin position="426"/>
        <end position="436"/>
    </location>
</feature>
<evidence type="ECO:0000313" key="5">
    <source>
        <dbReference type="WBParaSite" id="PTRK_0000116100.1"/>
    </source>
</evidence>
<feature type="region of interest" description="Disordered" evidence="2">
    <location>
        <begin position="198"/>
        <end position="219"/>
    </location>
</feature>
<feature type="compositionally biased region" description="Polar residues" evidence="2">
    <location>
        <begin position="199"/>
        <end position="214"/>
    </location>
</feature>
<dbReference type="InterPro" id="IPR013087">
    <property type="entry name" value="Znf_C2H2_type"/>
</dbReference>
<dbReference type="GO" id="GO:0008270">
    <property type="term" value="F:zinc ion binding"/>
    <property type="evidence" value="ECO:0007669"/>
    <property type="project" value="UniProtKB-KW"/>
</dbReference>
<proteinExistence type="predicted"/>
<feature type="domain" description="C2H2-type" evidence="3">
    <location>
        <begin position="239"/>
        <end position="269"/>
    </location>
</feature>
<feature type="compositionally biased region" description="Low complexity" evidence="2">
    <location>
        <begin position="376"/>
        <end position="391"/>
    </location>
</feature>
<feature type="region of interest" description="Disordered" evidence="2">
    <location>
        <begin position="313"/>
        <end position="353"/>
    </location>
</feature>
<sequence length="553" mass="60643">MAVEIIGDDSDCDLKIDESYEESDINSPTFFASHTSIPTINCLSPRIITTRTPSPIPENEDFSSKSLRDSKIDGITSNNMENGNNRKRKHCLEIEVNSKDGQNTKYLKTESFSSNGSEKKCDNTYKLDVKFHHKFNSSIFISTQINNQEMHGILMPGPVIDNQLSNDKNEKGIENFDPATLVDFSCNNKNIIKKEDVSSNKYHQSSPDVMPSTSKADKEANITSPIKSSINDSEKDDEVTCPLDNCGYKFVDLKDVSDHLKSKHSVTKKISSGQGSQTDGSKGISIGIMTDMVINNKSGSPSSEVLHKPKAEKISPATQQNNVSNNKNQQKTDFPKMDPSNMLHVPPPVSDPKALISATMAPFNFQPPGLPQMVKPNFTSPSSNQSTNSTPIKPQDNNTKHKIHELKPTTNNSSPNSSKNARANSTSNSSGVMNPCSNSVLNNYQLDSIRPSSVTTSLAGQGTGMPMGLNPFSFPHGNNPFTGISTLGIPNQGVNSNQLMNMFNPMMMQAAAAQMRNPMFMMPNMNMQGSQQQAEQQLAAMQMAMLTQMQQQK</sequence>
<reference evidence="5" key="1">
    <citation type="submission" date="2017-02" db="UniProtKB">
        <authorList>
            <consortium name="WormBaseParasite"/>
        </authorList>
    </citation>
    <scope>IDENTIFICATION</scope>
</reference>